<feature type="compositionally biased region" description="Low complexity" evidence="5">
    <location>
        <begin position="2113"/>
        <end position="2126"/>
    </location>
</feature>
<feature type="compositionally biased region" description="Low complexity" evidence="5">
    <location>
        <begin position="2349"/>
        <end position="2360"/>
    </location>
</feature>
<dbReference type="CDD" id="cd16635">
    <property type="entry name" value="mRING-HC-C3HC3D_PHRF1"/>
    <property type="match status" value="1"/>
</dbReference>
<name>A0ABR3HTE6_LOXSC</name>
<evidence type="ECO:0000256" key="4">
    <source>
        <dbReference type="PROSITE-ProRule" id="PRU00175"/>
    </source>
</evidence>
<dbReference type="InterPro" id="IPR057031">
    <property type="entry name" value="SFR19-like_C"/>
</dbReference>
<feature type="compositionally biased region" description="Basic and acidic residues" evidence="5">
    <location>
        <begin position="1133"/>
        <end position="1168"/>
    </location>
</feature>
<feature type="compositionally biased region" description="Basic residues" evidence="5">
    <location>
        <begin position="1682"/>
        <end position="1694"/>
    </location>
</feature>
<feature type="compositionally biased region" description="Acidic residues" evidence="5">
    <location>
        <begin position="1107"/>
        <end position="1117"/>
    </location>
</feature>
<feature type="compositionally biased region" description="Basic and acidic residues" evidence="5">
    <location>
        <begin position="1066"/>
        <end position="1088"/>
    </location>
</feature>
<feature type="compositionally biased region" description="Low complexity" evidence="5">
    <location>
        <begin position="48"/>
        <end position="61"/>
    </location>
</feature>
<feature type="compositionally biased region" description="Basic and acidic residues" evidence="5">
    <location>
        <begin position="1366"/>
        <end position="1395"/>
    </location>
</feature>
<feature type="compositionally biased region" description="Basic and acidic residues" evidence="5">
    <location>
        <begin position="1320"/>
        <end position="1357"/>
    </location>
</feature>
<feature type="compositionally biased region" description="Basic and acidic residues" evidence="5">
    <location>
        <begin position="965"/>
        <end position="979"/>
    </location>
</feature>
<evidence type="ECO:0000256" key="2">
    <source>
        <dbReference type="ARBA" id="ARBA00022771"/>
    </source>
</evidence>
<feature type="compositionally biased region" description="Basic and acidic residues" evidence="5">
    <location>
        <begin position="1020"/>
        <end position="1059"/>
    </location>
</feature>
<feature type="compositionally biased region" description="Low complexity" evidence="5">
    <location>
        <begin position="1991"/>
        <end position="2004"/>
    </location>
</feature>
<feature type="compositionally biased region" description="Acidic residues" evidence="5">
    <location>
        <begin position="1010"/>
        <end position="1019"/>
    </location>
</feature>
<dbReference type="InterPro" id="IPR019787">
    <property type="entry name" value="Znf_PHD-finger"/>
</dbReference>
<dbReference type="Gene3D" id="3.30.40.10">
    <property type="entry name" value="Zinc/RING finger domain, C3HC4 (zinc finger)"/>
    <property type="match status" value="1"/>
</dbReference>
<feature type="compositionally biased region" description="Low complexity" evidence="5">
    <location>
        <begin position="1930"/>
        <end position="1943"/>
    </location>
</feature>
<dbReference type="Proteomes" id="UP001549920">
    <property type="component" value="Unassembled WGS sequence"/>
</dbReference>
<dbReference type="PANTHER" id="PTHR12618">
    <property type="entry name" value="PHD AND RING FINGER DOMAIN-CONTAINING PROTEIN 1"/>
    <property type="match status" value="1"/>
</dbReference>
<dbReference type="PROSITE" id="PS50016">
    <property type="entry name" value="ZF_PHD_2"/>
    <property type="match status" value="1"/>
</dbReference>
<evidence type="ECO:0000259" key="6">
    <source>
        <dbReference type="PROSITE" id="PS50016"/>
    </source>
</evidence>
<dbReference type="SMART" id="SM00184">
    <property type="entry name" value="RING"/>
    <property type="match status" value="2"/>
</dbReference>
<feature type="region of interest" description="Disordered" evidence="5">
    <location>
        <begin position="273"/>
        <end position="347"/>
    </location>
</feature>
<dbReference type="SUPFAM" id="SSF57850">
    <property type="entry name" value="RING/U-box"/>
    <property type="match status" value="1"/>
</dbReference>
<feature type="compositionally biased region" description="Basic residues" evidence="5">
    <location>
        <begin position="1629"/>
        <end position="1642"/>
    </location>
</feature>
<keyword evidence="2 4" id="KW-0863">Zinc-finger</keyword>
<evidence type="ECO:0000259" key="7">
    <source>
        <dbReference type="PROSITE" id="PS50089"/>
    </source>
</evidence>
<accession>A0ABR3HTE6</accession>
<feature type="compositionally biased region" description="Basic and acidic residues" evidence="5">
    <location>
        <begin position="1730"/>
        <end position="1747"/>
    </location>
</feature>
<evidence type="ECO:0000313" key="8">
    <source>
        <dbReference type="EMBL" id="KAL0879839.1"/>
    </source>
</evidence>
<feature type="compositionally biased region" description="Low complexity" evidence="5">
    <location>
        <begin position="1808"/>
        <end position="1821"/>
    </location>
</feature>
<dbReference type="InterPro" id="IPR019786">
    <property type="entry name" value="Zinc_finger_PHD-type_CS"/>
</dbReference>
<feature type="compositionally biased region" description="Gly residues" evidence="5">
    <location>
        <begin position="2377"/>
        <end position="2387"/>
    </location>
</feature>
<feature type="compositionally biased region" description="Basic residues" evidence="5">
    <location>
        <begin position="333"/>
        <end position="347"/>
    </location>
</feature>
<dbReference type="Gene3D" id="2.30.30.1150">
    <property type="match status" value="1"/>
</dbReference>
<feature type="region of interest" description="Disordered" evidence="5">
    <location>
        <begin position="1"/>
        <end position="115"/>
    </location>
</feature>
<feature type="compositionally biased region" description="Acidic residues" evidence="5">
    <location>
        <begin position="1232"/>
        <end position="1247"/>
    </location>
</feature>
<feature type="compositionally biased region" description="Low complexity" evidence="5">
    <location>
        <begin position="1478"/>
        <end position="1489"/>
    </location>
</feature>
<keyword evidence="1" id="KW-0479">Metal-binding</keyword>
<feature type="compositionally biased region" description="Low complexity" evidence="5">
    <location>
        <begin position="2310"/>
        <end position="2323"/>
    </location>
</feature>
<keyword evidence="9" id="KW-1185">Reference proteome</keyword>
<feature type="compositionally biased region" description="Basic and acidic residues" evidence="5">
    <location>
        <begin position="735"/>
        <end position="744"/>
    </location>
</feature>
<dbReference type="PANTHER" id="PTHR12618:SF20">
    <property type="entry name" value="PHD AND RING FINGER DOMAIN-CONTAINING PROTEIN 1"/>
    <property type="match status" value="1"/>
</dbReference>
<sequence length="2555" mass="280899">MSDDGSEDSAPRPKRKIKRVVVMSSNSSSDSDESIAPTATRRKRMRVISDVESDSSGSSVVCAGTRRKRTLPKLRDSDGDSDSSGWGTDHSDAPKPGPVPAKPASGFASDSSEGNSDKCSICLMRFTTQEVGTPQNCEHIFCLDCITEWSKNVNTCPVDRITFDSIVVRACAGGRVLRTEPVKVVERRPSVDMLVVEDPTVCEICGSSDNEDSMLLCDGCDLGFHMQCLTPPLTEIPADQWLCPNCDNILDVIHLSEVEDLFSGLVDIDLPLLPRPTPLREPRNVRRSSRNISLDEPSTSSGRRGGSSNVDAAPSTSRGTRTSRRTGSSTGTTRRRTIGTQRRKYKRRRTKTVIIEYEVEENGKFPITKRVKRRVTKRRTKKRQPRTAARRSHVRASVRAKLANLSSEPQVERSQLANTSGGVQALSISRRRAGIPALSLFGARDQLDYFEEDDEHGVSEGATTAVAVRPTASILSAYRQARRKMVTIPSPPHASSAPDLLSSILDSQSKLHSKNSVVSIAVDGSVNIKVQTRSEDKSLNKAVDNKKLDLTKGEEEATRKAPSYPGQSRGGGWGGGYRGSYPRDQPGGFGRSGYQPDHAYQGGYGYQGRPGQQGAPQNNSFGNSMRRDEPESFGNFPRRQYPYPQNDDNNFDRNRRPPQNDANRAQNFPHNQRQDEQRRHSLGPAWQPYGGPAPRRDAAPLRHSFGGSDNPLDMRMGQIPPQNARSAHPAPDAFPRAETHEEPQPYRPLPQPPVFKFDKTPEVEKSEDERSDSGLVIDTEKYDPTEPTNDDDSGEDTANAAEVASSGTPDVPAVSPSVASVPAVANASVDPPLPRSQSVVQNIIAGIDTGALNVPANVLDSAVRQVLQEHRNLITPAHAPRQRDRSDDDSDGDCPNFSIYSATSVHIANDTGGLVDEPKVQPSDDMADLVQEDDETPPPEAASPSDDVDRTPDVTPVKNYGYDSSVKRKTEEELKEKVSKRCPITTNPRNPIKIKLNTPSLIKRHMALYDNEEPADDAEPANKVDSSDESPKKNLSDKERADGTGDSLPEKPKVNKIEPTENVNSAEDKEITKDPDEKTESPKEKEPIEEPVPVEPSEVPDSKVASDEEDEDEDDNKDDEKSPQITNTEEENDEKKIEEDDEKESEKRDDSSVSDKDEKLEDDARSDDGNDDISDEELPQTRDEANNDEALEKMTESISETEDERSYTPCLDENKSKDTSLEPDKDKGIEGLDTEMISEDEGNEMFSDDERQRSPSPSPAAARSPSRSPSPAPAAPEDGEILDKRRDKPERDDGPRKKKRKDSKRDAKKDGKEKSKKSKRSDVTFKKLSKSGKERNYRDKDRDRDKEERPRRESSAERKRKRKEKRKDLERYDVRTVVTEKRRRVKDPFGRDVSPRRSRSPSLDRSPPPERSPAAPRAKRTRTRSRSRESRARRTLSRPRRSPSMPRVRRSVSPIRPRRSVSPVRRRRTKSPSRIRRTPSPARRSPSPVRVRRSPTPRRASPSPRRRVSSSPPVRRARASVSPRSPSPRRRRRSGSRARRRRSGSRARKRRASGSASGERAKSKGKRRRRARSERPTRRRSPKRRRARRRSAAREPPMQGTPGGSVDSRLLSPRTPPPERAPPTPHAPHTPRRRRERVRRAPRAGQGASKEVFTSGDNILVSVSFKDQDRPRADSSPLRRERREKRRERRRRRKADAEAEAARPVAIIDLERSPFRELTPSPRNVIVLSDSDHGGNEAAPKEREKPSEPAPAASGPRTPPAPPVTERQADTHPPEKGHRAAAAPADAPAEAGSEPAPRSPDAYDPFEPTRSPSASPSRSRSPSPPPPATPPRATMTLEAAQKTNLSADDVIDRRPLSPMEKVSVAPCEPTRSPSASPSRSRSPSPPPPATPPRATMTLEAAQKTNLSADDVIDRRPLSPMEKVSVAPCEPTRSPSASPSRSRSPSPPPPATPPRATMTLEAAQKTNLSADDVIDRRPLSPMEKVSVAPCEPTRSPSASPSRSRSPSPPPPATPPRATMTLEAAQKTNLSADDVIDRRPLSPMEKVSVAPCEPTRSPSASPSRSRSPSPPPPATPPRATMTLEAAQKTNLSADDVIDRRPLSPMEKVSVAPCEPTRSPSASPSRSRSPSPPPPATPPRATMTLEAAQKTNLSADDVIDRRPLSPMEKVSVAPCEPTRSPSASPSRSRSPSPPPPATPPRATMTLEAAQKTNLSADDVIDRRPLSPMEKVSVAPCEPTRSPSASPSRSRSPSPPPPATPPRATMTLEAAQKTNLSADDVIDRRPLSPMEKVMALLQSTRDVSPEPPPPDAVNPPAAASPPLAAPAAPAPAPAPRIVLPEAPRPPPKLFLAKPSPIKSDPIKPMQVRDIARPVRRADSDAGGGGGGGGGESPYSPGSSDFGELFEPPAPAPRHKRDIFDALVDKHARPRKSHAAKVPVKLNKKKGKTQVGVKIDEDNLKILDDLPSSAVEMQVKSKVRYPSFLKKLNRQERVVEEVKLVLKPHYNKKRVTKDEYKDILRRAVPKICHNKSGEINPTKIQALVEAYVKKFRKKHKLGLA</sequence>
<feature type="compositionally biased region" description="Low complexity" evidence="5">
    <location>
        <begin position="1780"/>
        <end position="1800"/>
    </location>
</feature>
<dbReference type="InterPro" id="IPR001841">
    <property type="entry name" value="Znf_RING"/>
</dbReference>
<comment type="caution">
    <text evidence="8">The sequence shown here is derived from an EMBL/GenBank/DDBJ whole genome shotgun (WGS) entry which is preliminary data.</text>
</comment>
<feature type="region of interest" description="Disordered" evidence="5">
    <location>
        <begin position="929"/>
        <end position="2260"/>
    </location>
</feature>
<feature type="compositionally biased region" description="Basic and acidic residues" evidence="5">
    <location>
        <begin position="756"/>
        <end position="784"/>
    </location>
</feature>
<protein>
    <recommendedName>
        <fullName evidence="10">PHD and RING finger domain-containing protein 1</fullName>
    </recommendedName>
</protein>
<dbReference type="SUPFAM" id="SSF57903">
    <property type="entry name" value="FYVE/PHD zinc finger"/>
    <property type="match status" value="1"/>
</dbReference>
<feature type="compositionally biased region" description="Basic and acidic residues" evidence="5">
    <location>
        <begin position="1666"/>
        <end position="1681"/>
    </location>
</feature>
<feature type="region of interest" description="Disordered" evidence="5">
    <location>
        <begin position="873"/>
        <end position="897"/>
    </location>
</feature>
<dbReference type="PROSITE" id="PS01359">
    <property type="entry name" value="ZF_PHD_1"/>
    <property type="match status" value="1"/>
</dbReference>
<organism evidence="8 9">
    <name type="scientific">Loxostege sticticalis</name>
    <name type="common">Beet webworm moth</name>
    <dbReference type="NCBI Taxonomy" id="481309"/>
    <lineage>
        <taxon>Eukaryota</taxon>
        <taxon>Metazoa</taxon>
        <taxon>Ecdysozoa</taxon>
        <taxon>Arthropoda</taxon>
        <taxon>Hexapoda</taxon>
        <taxon>Insecta</taxon>
        <taxon>Pterygota</taxon>
        <taxon>Neoptera</taxon>
        <taxon>Endopterygota</taxon>
        <taxon>Lepidoptera</taxon>
        <taxon>Glossata</taxon>
        <taxon>Ditrysia</taxon>
        <taxon>Pyraloidea</taxon>
        <taxon>Crambidae</taxon>
        <taxon>Pyraustinae</taxon>
        <taxon>Loxostege</taxon>
    </lineage>
</organism>
<feature type="compositionally biased region" description="Basic and acidic residues" evidence="5">
    <location>
        <begin position="1281"/>
        <end position="1295"/>
    </location>
</feature>
<dbReference type="CDD" id="cd15536">
    <property type="entry name" value="PHD_PHRF1"/>
    <property type="match status" value="1"/>
</dbReference>
<feature type="compositionally biased region" description="Basic residues" evidence="5">
    <location>
        <begin position="1456"/>
        <end position="1477"/>
    </location>
</feature>
<gene>
    <name evidence="8" type="ORF">ABMA27_002379</name>
</gene>
<dbReference type="EMBL" id="JBEUOH010000013">
    <property type="protein sequence ID" value="KAL0879839.1"/>
    <property type="molecule type" value="Genomic_DNA"/>
</dbReference>
<feature type="compositionally biased region" description="Low complexity" evidence="5">
    <location>
        <begin position="2052"/>
        <end position="2065"/>
    </location>
</feature>
<keyword evidence="3" id="KW-0862">Zinc</keyword>
<feature type="compositionally biased region" description="Low complexity" evidence="5">
    <location>
        <begin position="298"/>
        <end position="308"/>
    </location>
</feature>
<feature type="compositionally biased region" description="Low complexity" evidence="5">
    <location>
        <begin position="1497"/>
        <end position="1524"/>
    </location>
</feature>
<dbReference type="InterPro" id="IPR017907">
    <property type="entry name" value="Znf_RING_CS"/>
</dbReference>
<feature type="compositionally biased region" description="Basic residues" evidence="5">
    <location>
        <begin position="1527"/>
        <end position="1552"/>
    </location>
</feature>
<dbReference type="PROSITE" id="PS00518">
    <property type="entry name" value="ZF_RING_1"/>
    <property type="match status" value="1"/>
</dbReference>
<dbReference type="InterPro" id="IPR047157">
    <property type="entry name" value="PHRF1/Atg35"/>
</dbReference>
<feature type="compositionally biased region" description="Gly residues" evidence="5">
    <location>
        <begin position="568"/>
        <end position="578"/>
    </location>
</feature>
<dbReference type="InterPro" id="IPR011011">
    <property type="entry name" value="Znf_FYVE_PHD"/>
</dbReference>
<reference evidence="8 9" key="1">
    <citation type="submission" date="2024-06" db="EMBL/GenBank/DDBJ databases">
        <title>A chromosome-level genome assembly of beet webworm, Loxostege sticticalis.</title>
        <authorList>
            <person name="Zhang Y."/>
        </authorList>
    </citation>
    <scope>NUCLEOTIDE SEQUENCE [LARGE SCALE GENOMIC DNA]</scope>
    <source>
        <strain evidence="8">AQ026</strain>
        <tissue evidence="8">Whole body</tissue>
    </source>
</reference>
<feature type="compositionally biased region" description="Basic and acidic residues" evidence="5">
    <location>
        <begin position="1179"/>
        <end position="1195"/>
    </location>
</feature>
<evidence type="ECO:0000313" key="9">
    <source>
        <dbReference type="Proteomes" id="UP001549920"/>
    </source>
</evidence>
<feature type="region of interest" description="Disordered" evidence="5">
    <location>
        <begin position="369"/>
        <end position="395"/>
    </location>
</feature>
<dbReference type="Pfam" id="PF13639">
    <property type="entry name" value="zf-RING_2"/>
    <property type="match status" value="1"/>
</dbReference>
<feature type="compositionally biased region" description="Basic residues" evidence="5">
    <location>
        <begin position="1563"/>
        <end position="1591"/>
    </location>
</feature>
<dbReference type="SMART" id="SM00249">
    <property type="entry name" value="PHD"/>
    <property type="match status" value="1"/>
</dbReference>
<feature type="compositionally biased region" description="Low complexity" evidence="5">
    <location>
        <begin position="315"/>
        <end position="332"/>
    </location>
</feature>
<dbReference type="Pfam" id="PF23030">
    <property type="entry name" value="SCAF11-like_C"/>
    <property type="match status" value="1"/>
</dbReference>
<feature type="compositionally biased region" description="Low complexity" evidence="5">
    <location>
        <begin position="1869"/>
        <end position="1882"/>
    </location>
</feature>
<feature type="compositionally biased region" description="Basic and acidic residues" evidence="5">
    <location>
        <begin position="2365"/>
        <end position="2375"/>
    </location>
</feature>
<feature type="compositionally biased region" description="Basic and acidic residues" evidence="5">
    <location>
        <begin position="1303"/>
        <end position="1313"/>
    </location>
</feature>
<feature type="compositionally biased region" description="Pro residues" evidence="5">
    <location>
        <begin position="1614"/>
        <end position="1628"/>
    </location>
</feature>
<dbReference type="InterPro" id="IPR001965">
    <property type="entry name" value="Znf_PHD"/>
</dbReference>
<feature type="compositionally biased region" description="Basic and acidic residues" evidence="5">
    <location>
        <begin position="1767"/>
        <end position="1778"/>
    </location>
</feature>
<evidence type="ECO:0008006" key="10">
    <source>
        <dbReference type="Google" id="ProtNLM"/>
    </source>
</evidence>
<dbReference type="InterPro" id="IPR013083">
    <property type="entry name" value="Znf_RING/FYVE/PHD"/>
</dbReference>
<feature type="compositionally biased region" description="Low complexity" evidence="5">
    <location>
        <begin position="2174"/>
        <end position="2187"/>
    </location>
</feature>
<feature type="compositionally biased region" description="Acidic residues" evidence="5">
    <location>
        <begin position="1169"/>
        <end position="1178"/>
    </location>
</feature>
<feature type="region of interest" description="Disordered" evidence="5">
    <location>
        <begin position="2294"/>
        <end position="2412"/>
    </location>
</feature>
<feature type="domain" description="PHD-type" evidence="6">
    <location>
        <begin position="199"/>
        <end position="249"/>
    </location>
</feature>
<evidence type="ECO:0000256" key="5">
    <source>
        <dbReference type="SAM" id="MobiDB-lite"/>
    </source>
</evidence>
<feature type="compositionally biased region" description="Low complexity" evidence="5">
    <location>
        <begin position="2235"/>
        <end position="2248"/>
    </location>
</feature>
<proteinExistence type="predicted"/>
<dbReference type="Pfam" id="PF00628">
    <property type="entry name" value="PHD"/>
    <property type="match status" value="1"/>
</dbReference>
<evidence type="ECO:0000256" key="3">
    <source>
        <dbReference type="ARBA" id="ARBA00022833"/>
    </source>
</evidence>
<feature type="compositionally biased region" description="Low complexity" evidence="5">
    <location>
        <begin position="1442"/>
        <end position="1455"/>
    </location>
</feature>
<feature type="compositionally biased region" description="Polar residues" evidence="5">
    <location>
        <begin position="662"/>
        <end position="671"/>
    </location>
</feature>
<feature type="compositionally biased region" description="Basic and acidic residues" evidence="5">
    <location>
        <begin position="550"/>
        <end position="559"/>
    </location>
</feature>
<evidence type="ECO:0000256" key="1">
    <source>
        <dbReference type="ARBA" id="ARBA00022723"/>
    </source>
</evidence>
<dbReference type="PROSITE" id="PS50089">
    <property type="entry name" value="ZF_RING_2"/>
    <property type="match status" value="1"/>
</dbReference>
<feature type="compositionally biased region" description="Basic and acidic residues" evidence="5">
    <location>
        <begin position="1212"/>
        <end position="1230"/>
    </location>
</feature>
<feature type="region of interest" description="Disordered" evidence="5">
    <location>
        <begin position="550"/>
        <end position="816"/>
    </location>
</feature>
<feature type="domain" description="RING-type" evidence="7">
    <location>
        <begin position="119"/>
        <end position="160"/>
    </location>
</feature>